<dbReference type="Proteomes" id="UP000289738">
    <property type="component" value="Chromosome B06"/>
</dbReference>
<gene>
    <name evidence="2" type="ORF">Ahy_B06g085336</name>
</gene>
<dbReference type="PANTHER" id="PTHR47718">
    <property type="entry name" value="OS01G0519700 PROTEIN"/>
    <property type="match status" value="1"/>
</dbReference>
<dbReference type="InterPro" id="IPR018289">
    <property type="entry name" value="MULE_transposase_dom"/>
</dbReference>
<protein>
    <recommendedName>
        <fullName evidence="1">MULE transposase domain-containing protein</fullName>
    </recommendedName>
</protein>
<comment type="caution">
    <text evidence="2">The sequence shown here is derived from an EMBL/GenBank/DDBJ whole genome shotgun (WGS) entry which is preliminary data.</text>
</comment>
<evidence type="ECO:0000259" key="1">
    <source>
        <dbReference type="Pfam" id="PF10551"/>
    </source>
</evidence>
<dbReference type="EMBL" id="SDMP01000016">
    <property type="protein sequence ID" value="RYR05471.1"/>
    <property type="molecule type" value="Genomic_DNA"/>
</dbReference>
<dbReference type="Pfam" id="PF10551">
    <property type="entry name" value="MULE"/>
    <property type="match status" value="1"/>
</dbReference>
<keyword evidence="3" id="KW-1185">Reference proteome</keyword>
<feature type="domain" description="MULE transposase" evidence="1">
    <location>
        <begin position="31"/>
        <end position="73"/>
    </location>
</feature>
<name>A0A444YU74_ARAHY</name>
<organism evidence="2 3">
    <name type="scientific">Arachis hypogaea</name>
    <name type="common">Peanut</name>
    <dbReference type="NCBI Taxonomy" id="3818"/>
    <lineage>
        <taxon>Eukaryota</taxon>
        <taxon>Viridiplantae</taxon>
        <taxon>Streptophyta</taxon>
        <taxon>Embryophyta</taxon>
        <taxon>Tracheophyta</taxon>
        <taxon>Spermatophyta</taxon>
        <taxon>Magnoliopsida</taxon>
        <taxon>eudicotyledons</taxon>
        <taxon>Gunneridae</taxon>
        <taxon>Pentapetalae</taxon>
        <taxon>rosids</taxon>
        <taxon>fabids</taxon>
        <taxon>Fabales</taxon>
        <taxon>Fabaceae</taxon>
        <taxon>Papilionoideae</taxon>
        <taxon>50 kb inversion clade</taxon>
        <taxon>dalbergioids sensu lato</taxon>
        <taxon>Dalbergieae</taxon>
        <taxon>Pterocarpus clade</taxon>
        <taxon>Arachis</taxon>
    </lineage>
</organism>
<evidence type="ECO:0000313" key="2">
    <source>
        <dbReference type="EMBL" id="RYR05471.1"/>
    </source>
</evidence>
<accession>A0A444YU74</accession>
<proteinExistence type="predicted"/>
<sequence>MHAKCIITDNDEAVIRPNKTYLALTNEVGGHGLPFASFVGVNHHGKSTLLGCALLGSEEIPNFEWVFTQWLAVNDPLCPQLHPV</sequence>
<reference evidence="2 3" key="1">
    <citation type="submission" date="2019-01" db="EMBL/GenBank/DDBJ databases">
        <title>Sequencing of cultivated peanut Arachis hypogaea provides insights into genome evolution and oil improvement.</title>
        <authorList>
            <person name="Chen X."/>
        </authorList>
    </citation>
    <scope>NUCLEOTIDE SEQUENCE [LARGE SCALE GENOMIC DNA]</scope>
    <source>
        <strain evidence="3">cv. Fuhuasheng</strain>
        <tissue evidence="2">Leaves</tissue>
    </source>
</reference>
<dbReference type="AlphaFoldDB" id="A0A444YU74"/>
<dbReference type="PANTHER" id="PTHR47718:SF13">
    <property type="entry name" value="OS09G0290500 PROTEIN"/>
    <property type="match status" value="1"/>
</dbReference>
<evidence type="ECO:0000313" key="3">
    <source>
        <dbReference type="Proteomes" id="UP000289738"/>
    </source>
</evidence>